<dbReference type="InterPro" id="IPR005036">
    <property type="entry name" value="CBM21_dom"/>
</dbReference>
<name>M3JWK4_CANMX</name>
<feature type="compositionally biased region" description="Low complexity" evidence="1">
    <location>
        <begin position="595"/>
        <end position="615"/>
    </location>
</feature>
<feature type="region of interest" description="Disordered" evidence="1">
    <location>
        <begin position="1"/>
        <end position="43"/>
    </location>
</feature>
<dbReference type="HOGENOM" id="CLU_024643_0_0_1"/>
<feature type="region of interest" description="Disordered" evidence="1">
    <location>
        <begin position="443"/>
        <end position="497"/>
    </location>
</feature>
<dbReference type="OMA" id="ENYCFFS"/>
<evidence type="ECO:0000313" key="3">
    <source>
        <dbReference type="EMBL" id="EMG46794.1"/>
    </source>
</evidence>
<feature type="region of interest" description="Disordered" evidence="1">
    <location>
        <begin position="179"/>
        <end position="237"/>
    </location>
</feature>
<feature type="compositionally biased region" description="Basic and acidic residues" evidence="1">
    <location>
        <begin position="574"/>
        <end position="589"/>
    </location>
</feature>
<dbReference type="AlphaFoldDB" id="M3JWK4"/>
<feature type="compositionally biased region" description="Low complexity" evidence="1">
    <location>
        <begin position="527"/>
        <end position="558"/>
    </location>
</feature>
<dbReference type="STRING" id="1245528.M3JWK4"/>
<feature type="region of interest" description="Disordered" evidence="1">
    <location>
        <begin position="658"/>
        <end position="699"/>
    </location>
</feature>
<keyword evidence="4" id="KW-1185">Reference proteome</keyword>
<dbReference type="PANTHER" id="PTHR12307">
    <property type="entry name" value="PROTEIN PHOSPHATASE 1 REGULATORY SUBUNIT"/>
    <property type="match status" value="1"/>
</dbReference>
<dbReference type="Pfam" id="PF03370">
    <property type="entry name" value="CBM_21"/>
    <property type="match status" value="1"/>
</dbReference>
<dbReference type="InterPro" id="IPR050782">
    <property type="entry name" value="PP1_regulatory_subunit_3"/>
</dbReference>
<feature type="compositionally biased region" description="Acidic residues" evidence="1">
    <location>
        <begin position="469"/>
        <end position="489"/>
    </location>
</feature>
<feature type="compositionally biased region" description="Basic and acidic residues" evidence="1">
    <location>
        <begin position="458"/>
        <end position="468"/>
    </location>
</feature>
<dbReference type="eggNOG" id="KOG3986">
    <property type="taxonomic scope" value="Eukaryota"/>
</dbReference>
<dbReference type="OrthoDB" id="1881at2759"/>
<protein>
    <recommendedName>
        <fullName evidence="2">CBM21 domain-containing protein</fullName>
    </recommendedName>
</protein>
<feature type="compositionally biased region" description="Acidic residues" evidence="1">
    <location>
        <begin position="202"/>
        <end position="224"/>
    </location>
</feature>
<feature type="compositionally biased region" description="Polar residues" evidence="1">
    <location>
        <begin position="687"/>
        <end position="699"/>
    </location>
</feature>
<feature type="compositionally biased region" description="Polar residues" evidence="1">
    <location>
        <begin position="616"/>
        <end position="628"/>
    </location>
</feature>
<feature type="domain" description="CBM21" evidence="2">
    <location>
        <begin position="259"/>
        <end position="394"/>
    </location>
</feature>
<feature type="region of interest" description="Disordered" evidence="1">
    <location>
        <begin position="402"/>
        <end position="429"/>
    </location>
</feature>
<dbReference type="GO" id="GO:2001069">
    <property type="term" value="F:glycogen binding"/>
    <property type="evidence" value="ECO:0007669"/>
    <property type="project" value="TreeGrafter"/>
</dbReference>
<evidence type="ECO:0000313" key="4">
    <source>
        <dbReference type="Proteomes" id="UP000011777"/>
    </source>
</evidence>
<gene>
    <name evidence="3" type="ORF">G210_2949</name>
</gene>
<dbReference type="Proteomes" id="UP000011777">
    <property type="component" value="Unassembled WGS sequence"/>
</dbReference>
<proteinExistence type="predicted"/>
<dbReference type="EMBL" id="AOGT01001874">
    <property type="protein sequence ID" value="EMG46794.1"/>
    <property type="molecule type" value="Genomic_DNA"/>
</dbReference>
<feature type="compositionally biased region" description="Polar residues" evidence="1">
    <location>
        <begin position="181"/>
        <end position="198"/>
    </location>
</feature>
<feature type="compositionally biased region" description="Low complexity" evidence="1">
    <location>
        <begin position="443"/>
        <end position="457"/>
    </location>
</feature>
<evidence type="ECO:0000256" key="1">
    <source>
        <dbReference type="SAM" id="MobiDB-lite"/>
    </source>
</evidence>
<evidence type="ECO:0000259" key="2">
    <source>
        <dbReference type="PROSITE" id="PS51159"/>
    </source>
</evidence>
<dbReference type="InterPro" id="IPR038175">
    <property type="entry name" value="CBM21_dom_sf"/>
</dbReference>
<dbReference type="PROSITE" id="PS51159">
    <property type="entry name" value="CBM21"/>
    <property type="match status" value="1"/>
</dbReference>
<dbReference type="GO" id="GO:0008157">
    <property type="term" value="F:protein phosphatase 1 binding"/>
    <property type="evidence" value="ECO:0007669"/>
    <property type="project" value="TreeGrafter"/>
</dbReference>
<feature type="region of interest" description="Disordered" evidence="1">
    <location>
        <begin position="526"/>
        <end position="560"/>
    </location>
</feature>
<dbReference type="Gene3D" id="2.60.40.2440">
    <property type="entry name" value="Carbohydrate binding type-21 domain"/>
    <property type="match status" value="1"/>
</dbReference>
<feature type="region of interest" description="Disordered" evidence="1">
    <location>
        <begin position="574"/>
        <end position="628"/>
    </location>
</feature>
<feature type="compositionally biased region" description="Low complexity" evidence="1">
    <location>
        <begin position="658"/>
        <end position="679"/>
    </location>
</feature>
<dbReference type="GO" id="GO:0005979">
    <property type="term" value="P:regulation of glycogen biosynthetic process"/>
    <property type="evidence" value="ECO:0007669"/>
    <property type="project" value="TreeGrafter"/>
</dbReference>
<accession>M3JWK4</accession>
<comment type="caution">
    <text evidence="3">The sequence shown here is derived from an EMBL/GenBank/DDBJ whole genome shotgun (WGS) entry which is preliminary data.</text>
</comment>
<reference evidence="3 4" key="1">
    <citation type="submission" date="2013-02" db="EMBL/GenBank/DDBJ databases">
        <title>Genome sequence of Candida maltosa Xu316, a potential industrial strain for xylitol and ethanol production.</title>
        <authorList>
            <person name="Yu J."/>
            <person name="Wang Q."/>
            <person name="Geng X."/>
            <person name="Bao W."/>
            <person name="He P."/>
            <person name="Cai J."/>
        </authorList>
    </citation>
    <scope>NUCLEOTIDE SEQUENCE [LARGE SCALE GENOMIC DNA]</scope>
    <source>
        <strain evidence="4">Xu316</strain>
    </source>
</reference>
<organism evidence="3 4">
    <name type="scientific">Candida maltosa (strain Xu316)</name>
    <name type="common">Yeast</name>
    <dbReference type="NCBI Taxonomy" id="1245528"/>
    <lineage>
        <taxon>Eukaryota</taxon>
        <taxon>Fungi</taxon>
        <taxon>Dikarya</taxon>
        <taxon>Ascomycota</taxon>
        <taxon>Saccharomycotina</taxon>
        <taxon>Pichiomycetes</taxon>
        <taxon>Debaryomycetaceae</taxon>
        <taxon>Candida/Lodderomyces clade</taxon>
        <taxon>Candida</taxon>
    </lineage>
</organism>
<dbReference type="GO" id="GO:0000164">
    <property type="term" value="C:protein phosphatase type 1 complex"/>
    <property type="evidence" value="ECO:0007669"/>
    <property type="project" value="TreeGrafter"/>
</dbReference>
<feature type="compositionally biased region" description="Basic and acidic residues" evidence="1">
    <location>
        <begin position="225"/>
        <end position="234"/>
    </location>
</feature>
<feature type="compositionally biased region" description="Low complexity" evidence="1">
    <location>
        <begin position="1"/>
        <end position="38"/>
    </location>
</feature>
<dbReference type="PANTHER" id="PTHR12307:SF36">
    <property type="entry name" value="GLYCOGEN-BINDING SUBUNIT 76A"/>
    <property type="match status" value="1"/>
</dbReference>
<sequence>MDISTLNINNTNNVSPTTTTATTATTSTSTTNTNTNNNDDIPLSMKFLHKPRRSEELYIKSNDQTRRNSQLNSKPIPISLDIDTNITSTSISSSFNSPTTTNDYFNLSTTLSPPPDSELADYKLVRKKSGELVKPSLKSPTYYYKKRSLSLPSTPTFKQVHFGGSNDVKYFHKKDKPAAISASNSPKLLPNDNETPFTSSSEDNDYDDENYDSQDSYDDDESSDVENKNPHQVDTKYPSKPMIDWELTLANFPPLSYLRKIESGTPVFLEKMFISNDKKNLLGYIAVKNLAFEKHLTVRYSLDHWLTIIELPTIYLQERPEVLKLNDYDRFMFKIPLNNLFNSIKFSKDSSTDSLENNDEDGSCHERAYQMCIKYDANFHEYWDNNNFNNYEIKLKRSIIQPPSRHPRQQHQTLIGSQIQEHTKKPRYSNSYLKRVASDSDITIKSSSSASSSGSLSKRQERQQKFFGEDEPMEMDQDHDHDDDEDVDMQDPNSSEISDFVKNNYYLSSPLLSSLHKNPDITDDYFTNSKTNSNSSAANNKNGSYTTTTNNNSNNASSDHAKYKAKFQPHLSKLDTSDFNRNFMDDESKQSSSANNNGTSKTTTITNPKPIKTSTSTNLGPSFTGLTASNRNKFLNSKSYKELLENYCFFSSDTQDCDPTTTTSTTNSRNNSSSSSSSSEDNEKITRNGSFTVSSFLGT</sequence>